<sequence length="766" mass="85693">MGDSPTHDESPALQDLTPEEASRIISSHRKVRYGTACWPCRQRKVKCDAKEPCTNCIKREHPQLCSYKPNQRTTANKPPGHAAAAKSGGRKRSRSPDPVASEQGNEKRQLDNWPKTFTTTVDDPDAPEPTRYLGQNSIPVLLREQPNSTSSGEGNDDIRSDMRPILGLETSSAPFPLMSVKHLDGLTRDITSELPSDREVMKLFRTYKEVTQPFWGIVVDIEDFESKLMLYLEERAKNVRGGSNSPKPVSATWLAILFAIMAVGAQYHDSPYHIRTRDSQKFIQISFHFLRMANFLLRPTFDSIQAMLLTSFALLNDMKAEASWALLGLTCRLAQSLGLHLPSPPNERGGETARGQVDTSSKEMIRRRIWWTCTWHDTLTSLSFDRTPMTNLPSCDPPITSNEFGYLEAMYNLMYIISRRITPEAMANATYEQIIDICSDIQNIPTRLEPRIRQKDQCKTVRDRLQHFAIQLHTAFALSVACRPALRRDCRMLPEQKAYVAEECKRNLIVTVKMFLAMHQLSAIPTRSWAFTYNGLSSALLLGILVNTKTDPEIRQLQGDLIAALSATAAKEQEPDSDAPQKTDKDIELSGPLWRALMALRNIYKHGSVVGASVKREGPGSSGSGSNNEFGQTQAQTQAQVQAQLGGPGMAMGAQDGQGQYPQDVGGDAAQDAARTMAELQRQTQMQQNVIPSYGSLSPTQQNLQGVNMENMVPIEQDPYQSPLDLYESIWWESPQPWNNGYDAMNFEFMAQPPPGQQQPNAGYYF</sequence>
<dbReference type="CDD" id="cd00067">
    <property type="entry name" value="GAL4"/>
    <property type="match status" value="1"/>
</dbReference>
<evidence type="ECO:0000259" key="4">
    <source>
        <dbReference type="PROSITE" id="PS50048"/>
    </source>
</evidence>
<evidence type="ECO:0000313" key="5">
    <source>
        <dbReference type="EMBL" id="SPO00998.1"/>
    </source>
</evidence>
<accession>A0AAE8MXI5</accession>
<dbReference type="SMART" id="SM00906">
    <property type="entry name" value="Fungal_trans"/>
    <property type="match status" value="1"/>
</dbReference>
<proteinExistence type="predicted"/>
<dbReference type="Proteomes" id="UP001187682">
    <property type="component" value="Unassembled WGS sequence"/>
</dbReference>
<dbReference type="SUPFAM" id="SSF57701">
    <property type="entry name" value="Zn2/Cys6 DNA-binding domain"/>
    <property type="match status" value="1"/>
</dbReference>
<feature type="region of interest" description="Disordered" evidence="3">
    <location>
        <begin position="568"/>
        <end position="587"/>
    </location>
</feature>
<keyword evidence="6" id="KW-1185">Reference proteome</keyword>
<organism evidence="5 6">
    <name type="scientific">Cephalotrichum gorgonifer</name>
    <dbReference type="NCBI Taxonomy" id="2041049"/>
    <lineage>
        <taxon>Eukaryota</taxon>
        <taxon>Fungi</taxon>
        <taxon>Dikarya</taxon>
        <taxon>Ascomycota</taxon>
        <taxon>Pezizomycotina</taxon>
        <taxon>Sordariomycetes</taxon>
        <taxon>Hypocreomycetidae</taxon>
        <taxon>Microascales</taxon>
        <taxon>Microascaceae</taxon>
        <taxon>Cephalotrichum</taxon>
    </lineage>
</organism>
<dbReference type="GO" id="GO:0003677">
    <property type="term" value="F:DNA binding"/>
    <property type="evidence" value="ECO:0007669"/>
    <property type="project" value="InterPro"/>
</dbReference>
<comment type="caution">
    <text evidence="5">The sequence shown here is derived from an EMBL/GenBank/DDBJ whole genome shotgun (WGS) entry which is preliminary data.</text>
</comment>
<dbReference type="InterPro" id="IPR001138">
    <property type="entry name" value="Zn2Cys6_DnaBD"/>
</dbReference>
<feature type="domain" description="Zn(2)-C6 fungal-type" evidence="4">
    <location>
        <begin position="36"/>
        <end position="67"/>
    </location>
</feature>
<gene>
    <name evidence="5" type="ORF">DNG_03747</name>
</gene>
<dbReference type="InterPro" id="IPR036864">
    <property type="entry name" value="Zn2-C6_fun-type_DNA-bd_sf"/>
</dbReference>
<dbReference type="EMBL" id="ONZQ02000004">
    <property type="protein sequence ID" value="SPO00998.1"/>
    <property type="molecule type" value="Genomic_DNA"/>
</dbReference>
<dbReference type="Pfam" id="PF04082">
    <property type="entry name" value="Fungal_trans"/>
    <property type="match status" value="1"/>
</dbReference>
<dbReference type="Pfam" id="PF00172">
    <property type="entry name" value="Zn_clus"/>
    <property type="match status" value="1"/>
</dbReference>
<dbReference type="PANTHER" id="PTHR43374">
    <property type="entry name" value="FLAVIN PRENYLTRANSFERASE"/>
    <property type="match status" value="1"/>
</dbReference>
<feature type="region of interest" description="Disordered" evidence="3">
    <location>
        <begin position="1"/>
        <end position="23"/>
    </location>
</feature>
<dbReference type="Gene3D" id="4.10.240.10">
    <property type="entry name" value="Zn(2)-C6 fungal-type DNA-binding domain"/>
    <property type="match status" value="1"/>
</dbReference>
<dbReference type="GO" id="GO:0016831">
    <property type="term" value="F:carboxy-lyase activity"/>
    <property type="evidence" value="ECO:0007669"/>
    <property type="project" value="TreeGrafter"/>
</dbReference>
<dbReference type="GO" id="GO:0008270">
    <property type="term" value="F:zinc ion binding"/>
    <property type="evidence" value="ECO:0007669"/>
    <property type="project" value="InterPro"/>
</dbReference>
<dbReference type="InterPro" id="IPR007219">
    <property type="entry name" value="XnlR_reg_dom"/>
</dbReference>
<feature type="compositionally biased region" description="Basic and acidic residues" evidence="3">
    <location>
        <begin position="1"/>
        <end position="10"/>
    </location>
</feature>
<evidence type="ECO:0000256" key="3">
    <source>
        <dbReference type="SAM" id="MobiDB-lite"/>
    </source>
</evidence>
<dbReference type="PROSITE" id="PS00463">
    <property type="entry name" value="ZN2_CY6_FUNGAL_1"/>
    <property type="match status" value="1"/>
</dbReference>
<keyword evidence="1" id="KW-0479">Metal-binding</keyword>
<keyword evidence="2" id="KW-0539">Nucleus</keyword>
<dbReference type="SMART" id="SM00066">
    <property type="entry name" value="GAL4"/>
    <property type="match status" value="1"/>
</dbReference>
<name>A0AAE8MXI5_9PEZI</name>
<dbReference type="GO" id="GO:0006351">
    <property type="term" value="P:DNA-templated transcription"/>
    <property type="evidence" value="ECO:0007669"/>
    <property type="project" value="InterPro"/>
</dbReference>
<reference evidence="5" key="1">
    <citation type="submission" date="2018-03" db="EMBL/GenBank/DDBJ databases">
        <authorList>
            <person name="Guldener U."/>
        </authorList>
    </citation>
    <scope>NUCLEOTIDE SEQUENCE</scope>
</reference>
<dbReference type="AlphaFoldDB" id="A0AAE8MXI5"/>
<evidence type="ECO:0000256" key="2">
    <source>
        <dbReference type="ARBA" id="ARBA00023242"/>
    </source>
</evidence>
<dbReference type="GO" id="GO:0000981">
    <property type="term" value="F:DNA-binding transcription factor activity, RNA polymerase II-specific"/>
    <property type="evidence" value="ECO:0007669"/>
    <property type="project" value="InterPro"/>
</dbReference>
<dbReference type="CDD" id="cd12148">
    <property type="entry name" value="fungal_TF_MHR"/>
    <property type="match status" value="1"/>
</dbReference>
<dbReference type="PROSITE" id="PS50048">
    <property type="entry name" value="ZN2_CY6_FUNGAL_2"/>
    <property type="match status" value="1"/>
</dbReference>
<feature type="compositionally biased region" description="Basic and acidic residues" evidence="3">
    <location>
        <begin position="571"/>
        <end position="587"/>
    </location>
</feature>
<feature type="region of interest" description="Disordered" evidence="3">
    <location>
        <begin position="64"/>
        <end position="159"/>
    </location>
</feature>
<feature type="region of interest" description="Disordered" evidence="3">
    <location>
        <begin position="614"/>
        <end position="639"/>
    </location>
</feature>
<evidence type="ECO:0000313" key="6">
    <source>
        <dbReference type="Proteomes" id="UP001187682"/>
    </source>
</evidence>
<evidence type="ECO:0000256" key="1">
    <source>
        <dbReference type="ARBA" id="ARBA00022723"/>
    </source>
</evidence>
<dbReference type="InterPro" id="IPR004507">
    <property type="entry name" value="UbiX-like"/>
</dbReference>
<dbReference type="PANTHER" id="PTHR43374:SF1">
    <property type="entry name" value="FLAVIN PRENYLTRANSFERASE PAD1, MITOCHONDRIAL"/>
    <property type="match status" value="1"/>
</dbReference>
<protein>
    <submittedName>
        <fullName evidence="5">Related to ZFR1 regulator of fumonisin biosynthesis</fullName>
    </submittedName>
</protein>